<sequence length="50" mass="5602">MKQLTSGEALKVILSDTGSRRDVPAWAKNNGYQVDLLQQDKQQMAIIITK</sequence>
<evidence type="ECO:0000313" key="3">
    <source>
        <dbReference type="Proteomes" id="UP001139333"/>
    </source>
</evidence>
<dbReference type="InterPro" id="IPR001455">
    <property type="entry name" value="TusA-like"/>
</dbReference>
<dbReference type="CDD" id="cd00291">
    <property type="entry name" value="SirA_YedF_YeeD"/>
    <property type="match status" value="1"/>
</dbReference>
<dbReference type="Proteomes" id="UP001139333">
    <property type="component" value="Unassembled WGS sequence"/>
</dbReference>
<dbReference type="InterPro" id="IPR036868">
    <property type="entry name" value="TusA-like_sf"/>
</dbReference>
<name>A0A9X2CIJ2_9GAMM</name>
<evidence type="ECO:0000313" key="2">
    <source>
        <dbReference type="EMBL" id="MCL1143087.1"/>
    </source>
</evidence>
<organism evidence="2 3">
    <name type="scientific">Shewanella gaetbuli</name>
    <dbReference type="NCBI Taxonomy" id="220752"/>
    <lineage>
        <taxon>Bacteria</taxon>
        <taxon>Pseudomonadati</taxon>
        <taxon>Pseudomonadota</taxon>
        <taxon>Gammaproteobacteria</taxon>
        <taxon>Alteromonadales</taxon>
        <taxon>Shewanellaceae</taxon>
        <taxon>Shewanella</taxon>
    </lineage>
</organism>
<keyword evidence="3" id="KW-1185">Reference proteome</keyword>
<protein>
    <submittedName>
        <fullName evidence="2">Sulfurtransferase TusA family protein</fullName>
    </submittedName>
</protein>
<proteinExistence type="predicted"/>
<dbReference type="AlphaFoldDB" id="A0A9X2CIJ2"/>
<comment type="caution">
    <text evidence="2">The sequence shown here is derived from an EMBL/GenBank/DDBJ whole genome shotgun (WGS) entry which is preliminary data.</text>
</comment>
<evidence type="ECO:0000259" key="1">
    <source>
        <dbReference type="Pfam" id="PF01206"/>
    </source>
</evidence>
<dbReference type="Pfam" id="PF01206">
    <property type="entry name" value="TusA"/>
    <property type="match status" value="1"/>
</dbReference>
<gene>
    <name evidence="2" type="ORF">L2672_10305</name>
</gene>
<accession>A0A9X2CIJ2</accession>
<dbReference type="SUPFAM" id="SSF64307">
    <property type="entry name" value="SirA-like"/>
    <property type="match status" value="1"/>
</dbReference>
<dbReference type="EMBL" id="JAKIKP010000006">
    <property type="protein sequence ID" value="MCL1143087.1"/>
    <property type="molecule type" value="Genomic_DNA"/>
</dbReference>
<feature type="domain" description="UPF0033" evidence="1">
    <location>
        <begin position="1"/>
        <end position="50"/>
    </location>
</feature>
<dbReference type="Gene3D" id="3.30.110.40">
    <property type="entry name" value="TusA-like domain"/>
    <property type="match status" value="1"/>
</dbReference>
<reference evidence="2" key="1">
    <citation type="submission" date="2022-01" db="EMBL/GenBank/DDBJ databases">
        <title>Whole genome-based taxonomy of the Shewanellaceae.</title>
        <authorList>
            <person name="Martin-Rodriguez A.J."/>
        </authorList>
    </citation>
    <scope>NUCLEOTIDE SEQUENCE</scope>
    <source>
        <strain evidence="2">DSM 16422</strain>
    </source>
</reference>